<dbReference type="PANTHER" id="PTHR24148:SF64">
    <property type="entry name" value="HETEROKARYON INCOMPATIBILITY DOMAIN-CONTAINING PROTEIN"/>
    <property type="match status" value="1"/>
</dbReference>
<dbReference type="AlphaFoldDB" id="A0A8H8CLM9"/>
<feature type="domain" description="Heterokaryon incompatibility" evidence="1">
    <location>
        <begin position="76"/>
        <end position="178"/>
    </location>
</feature>
<comment type="caution">
    <text evidence="2">The sequence shown here is derived from an EMBL/GenBank/DDBJ whole genome shotgun (WGS) entry which is preliminary data.</text>
</comment>
<accession>A0A8H8CLM9</accession>
<reference evidence="2" key="1">
    <citation type="submission" date="2021-02" db="EMBL/GenBank/DDBJ databases">
        <title>Psilocybe cubensis genome.</title>
        <authorList>
            <person name="Mckernan K.J."/>
            <person name="Crawford S."/>
            <person name="Trippe A."/>
            <person name="Kane L.T."/>
            <person name="Mclaughlin S."/>
        </authorList>
    </citation>
    <scope>NUCLEOTIDE SEQUENCE [LARGE SCALE GENOMIC DNA]</scope>
    <source>
        <strain evidence="2">MGC-MH-2018</strain>
    </source>
</reference>
<protein>
    <recommendedName>
        <fullName evidence="1">Heterokaryon incompatibility domain-containing protein</fullName>
    </recommendedName>
</protein>
<dbReference type="Pfam" id="PF06985">
    <property type="entry name" value="HET"/>
    <property type="match status" value="1"/>
</dbReference>
<evidence type="ECO:0000313" key="2">
    <source>
        <dbReference type="EMBL" id="KAG5171047.1"/>
    </source>
</evidence>
<organism evidence="2">
    <name type="scientific">Psilocybe cubensis</name>
    <name type="common">Psychedelic mushroom</name>
    <name type="synonym">Stropharia cubensis</name>
    <dbReference type="NCBI Taxonomy" id="181762"/>
    <lineage>
        <taxon>Eukaryota</taxon>
        <taxon>Fungi</taxon>
        <taxon>Dikarya</taxon>
        <taxon>Basidiomycota</taxon>
        <taxon>Agaricomycotina</taxon>
        <taxon>Agaricomycetes</taxon>
        <taxon>Agaricomycetidae</taxon>
        <taxon>Agaricales</taxon>
        <taxon>Agaricineae</taxon>
        <taxon>Strophariaceae</taxon>
        <taxon>Psilocybe</taxon>
    </lineage>
</organism>
<dbReference type="PANTHER" id="PTHR24148">
    <property type="entry name" value="ANKYRIN REPEAT DOMAIN-CONTAINING PROTEIN 39 HOMOLOG-RELATED"/>
    <property type="match status" value="1"/>
</dbReference>
<sequence>MDACFHCLGLRSGKKSSEKHLERGKSPATDIVKSNITPIHRPDEPSFKWKFVDANAFIHQGALKFVQVENLQSLDFVAISYTWSKNMLLWRKWILSLGPSQKASQPPSDNDASEDMKAFHQFFTVVCFLVLARSKSLFWIDVLSIDQDSSAEKAFFVPKMGSLYAAASETHAYATGSNFVAMSSKELYFPVWETRAWTLQEYVLSNTVIYCYCFAGDVMRDIKLLKKQNSARLPSPITELRTPTLVRYRSSIHDNTFVLETRDGKMTCCFDEDTWMGPELTVSSYLTNEMFGPDMNLVIGRSTLSKIIYSMKQNPSRTKLISTALTILGGRKSMYPEDMMYSVLGILEMADFKVRYNIGFDEAKMAVFEGMKPDILAIVLGTDWGCLLDAKNNDSALPRVIGSQPVLGIERMEVTNSARYTREIGTTITSRKERFRLWKDPSRSQSRSTGTVRAMLGSQESRLMVMFCASLFDDPAYANIPLSDIPDENIRPVVVSGESRLSDDDYFNKEVVYDKEVELVELGVCTHHALFPDPGDEKYMRNTALLALECEKLSDRLVNRGTVLILDAFAFSTDMSVTILQ</sequence>
<name>A0A8H8CLM9_PSICU</name>
<dbReference type="InterPro" id="IPR010730">
    <property type="entry name" value="HET"/>
</dbReference>
<proteinExistence type="predicted"/>
<evidence type="ECO:0000259" key="1">
    <source>
        <dbReference type="Pfam" id="PF06985"/>
    </source>
</evidence>
<dbReference type="InterPro" id="IPR052895">
    <property type="entry name" value="HetReg/Transcr_Mod"/>
</dbReference>
<dbReference type="EMBL" id="JAFIQS010000003">
    <property type="protein sequence ID" value="KAG5171047.1"/>
    <property type="molecule type" value="Genomic_DNA"/>
</dbReference>
<gene>
    <name evidence="2" type="ORF">JR316_003124</name>
</gene>